<dbReference type="InterPro" id="IPR011990">
    <property type="entry name" value="TPR-like_helical_dom_sf"/>
</dbReference>
<gene>
    <name evidence="4" type="ORF">RD792_014912</name>
</gene>
<dbReference type="Proteomes" id="UP001291926">
    <property type="component" value="Unassembled WGS sequence"/>
</dbReference>
<proteinExistence type="predicted"/>
<dbReference type="CDD" id="cd02947">
    <property type="entry name" value="TRX_family"/>
    <property type="match status" value="1"/>
</dbReference>
<accession>A0ABR0CRJ3</accession>
<dbReference type="InterPro" id="IPR036249">
    <property type="entry name" value="Thioredoxin-like_sf"/>
</dbReference>
<comment type="caution">
    <text evidence="4">The sequence shown here is derived from an EMBL/GenBank/DDBJ whole genome shotgun (WGS) entry which is preliminary data.</text>
</comment>
<evidence type="ECO:0000256" key="1">
    <source>
        <dbReference type="ARBA" id="ARBA00022737"/>
    </source>
</evidence>
<protein>
    <recommendedName>
        <fullName evidence="3">Thioredoxin domain-containing protein</fullName>
    </recommendedName>
</protein>
<keyword evidence="2" id="KW-0802">TPR repeat</keyword>
<dbReference type="SUPFAM" id="SSF52833">
    <property type="entry name" value="Thioredoxin-like"/>
    <property type="match status" value="1"/>
</dbReference>
<dbReference type="PANTHER" id="PTHR45883:SF7">
    <property type="entry name" value="TPR REPEAT-CONTAINING THIOREDOXIN TDX"/>
    <property type="match status" value="1"/>
</dbReference>
<dbReference type="Gene3D" id="1.25.40.10">
    <property type="entry name" value="Tetratricopeptide repeat domain"/>
    <property type="match status" value="1"/>
</dbReference>
<dbReference type="InterPro" id="IPR013766">
    <property type="entry name" value="Thioredoxin_domain"/>
</dbReference>
<evidence type="ECO:0000313" key="5">
    <source>
        <dbReference type="Proteomes" id="UP001291926"/>
    </source>
</evidence>
<dbReference type="Gene3D" id="3.40.30.10">
    <property type="entry name" value="Glutaredoxin"/>
    <property type="match status" value="1"/>
</dbReference>
<reference evidence="4 5" key="1">
    <citation type="journal article" date="2023" name="bioRxiv">
        <title>Genome report: Whole genome sequence and annotation of Penstemon davidsonii.</title>
        <authorList>
            <person name="Ostevik K.L."/>
            <person name="Alabady M."/>
            <person name="Zhang M."/>
            <person name="Rausher M.D."/>
        </authorList>
    </citation>
    <scope>NUCLEOTIDE SEQUENCE [LARGE SCALE GENOMIC DNA]</scope>
    <source>
        <strain evidence="4">DNT005</strain>
        <tissue evidence="4">Whole leaf</tissue>
    </source>
</reference>
<keyword evidence="5" id="KW-1185">Reference proteome</keyword>
<feature type="domain" description="Thioredoxin" evidence="3">
    <location>
        <begin position="198"/>
        <end position="268"/>
    </location>
</feature>
<dbReference type="PANTHER" id="PTHR45883">
    <property type="entry name" value="HSC70-INTERACTING PROTEIN"/>
    <property type="match status" value="1"/>
</dbReference>
<keyword evidence="1" id="KW-0677">Repeat</keyword>
<evidence type="ECO:0000313" key="4">
    <source>
        <dbReference type="EMBL" id="KAK4479399.1"/>
    </source>
</evidence>
<evidence type="ECO:0000256" key="2">
    <source>
        <dbReference type="ARBA" id="ARBA00022803"/>
    </source>
</evidence>
<evidence type="ECO:0000259" key="3">
    <source>
        <dbReference type="Pfam" id="PF00085"/>
    </source>
</evidence>
<dbReference type="SUPFAM" id="SSF48452">
    <property type="entry name" value="TPR-like"/>
    <property type="match status" value="1"/>
</dbReference>
<dbReference type="EMBL" id="JAYDYQ010002687">
    <property type="protein sequence ID" value="KAK4479399.1"/>
    <property type="molecule type" value="Genomic_DNA"/>
</dbReference>
<dbReference type="Pfam" id="PF00085">
    <property type="entry name" value="Thioredoxin"/>
    <property type="match status" value="1"/>
</dbReference>
<organism evidence="4 5">
    <name type="scientific">Penstemon davidsonii</name>
    <dbReference type="NCBI Taxonomy" id="160366"/>
    <lineage>
        <taxon>Eukaryota</taxon>
        <taxon>Viridiplantae</taxon>
        <taxon>Streptophyta</taxon>
        <taxon>Embryophyta</taxon>
        <taxon>Tracheophyta</taxon>
        <taxon>Spermatophyta</taxon>
        <taxon>Magnoliopsida</taxon>
        <taxon>eudicotyledons</taxon>
        <taxon>Gunneridae</taxon>
        <taxon>Pentapetalae</taxon>
        <taxon>asterids</taxon>
        <taxon>lamiids</taxon>
        <taxon>Lamiales</taxon>
        <taxon>Plantaginaceae</taxon>
        <taxon>Cheloneae</taxon>
        <taxon>Penstemon</taxon>
    </lineage>
</organism>
<name>A0ABR0CRJ3_9LAMI</name>
<sequence length="285" mass="32673">MSRENISDEIIIESDIELDESYVVAPDNDFEEMGYPTVEVSEENQEAAEVLKSYALNAICEATCYVKLKKPNAAIRDVDVALQINPDLARGYKARGMARAMLGLWEEAATDLNMASKLDFDEDTYMMLKKVEPNANKIKDHRQRYEQLHRESEQRKLELEMHRSEKIAQAARVLHDGEVIDINDGMELRTKVKAAETTSRLTIIYFRATRCKLCRNMDPIYTTFAGKYPNIVFLTVDIDKLLNVAVAWKSTTIPTFFFVKKSKVVEQAIITDKYNLELKILTMLV</sequence>